<dbReference type="Gene3D" id="1.10.101.10">
    <property type="entry name" value="PGBD-like superfamily/PGBD"/>
    <property type="match status" value="1"/>
</dbReference>
<evidence type="ECO:0000313" key="4">
    <source>
        <dbReference type="Proteomes" id="UP001187346"/>
    </source>
</evidence>
<organism evidence="3 4">
    <name type="scientific">Streptomyces prunicolor</name>
    <dbReference type="NCBI Taxonomy" id="67348"/>
    <lineage>
        <taxon>Bacteria</taxon>
        <taxon>Bacillati</taxon>
        <taxon>Actinomycetota</taxon>
        <taxon>Actinomycetes</taxon>
        <taxon>Kitasatosporales</taxon>
        <taxon>Streptomycetaceae</taxon>
        <taxon>Streptomyces</taxon>
    </lineage>
</organism>
<gene>
    <name evidence="3" type="ORF">R5A26_05725</name>
</gene>
<feature type="signal peptide" evidence="1">
    <location>
        <begin position="1"/>
        <end position="32"/>
    </location>
</feature>
<keyword evidence="4" id="KW-1185">Reference proteome</keyword>
<keyword evidence="1" id="KW-0732">Signal</keyword>
<comment type="caution">
    <text evidence="3">The sequence shown here is derived from an EMBL/GenBank/DDBJ whole genome shotgun (WGS) entry which is preliminary data.</text>
</comment>
<dbReference type="InterPro" id="IPR002477">
    <property type="entry name" value="Peptidoglycan-bd-like"/>
</dbReference>
<dbReference type="RefSeq" id="WP_317770317.1">
    <property type="nucleotide sequence ID" value="NZ_JAWMAJ010000013.1"/>
</dbReference>
<dbReference type="Proteomes" id="UP001187346">
    <property type="component" value="Unassembled WGS sequence"/>
</dbReference>
<dbReference type="EMBL" id="JAWMAJ010000013">
    <property type="protein sequence ID" value="MDV7215443.1"/>
    <property type="molecule type" value="Genomic_DNA"/>
</dbReference>
<feature type="domain" description="Peptidoglycan binding-like" evidence="2">
    <location>
        <begin position="87"/>
        <end position="132"/>
    </location>
</feature>
<accession>A0ABU4F4C3</accession>
<evidence type="ECO:0000259" key="2">
    <source>
        <dbReference type="Pfam" id="PF01471"/>
    </source>
</evidence>
<protein>
    <submittedName>
        <fullName evidence="3">Peptidoglycan-binding domain-containing protein</fullName>
    </submittedName>
</protein>
<dbReference type="InterPro" id="IPR036366">
    <property type="entry name" value="PGBDSf"/>
</dbReference>
<sequence length="156" mass="16114">MRSNTVAKALVSVTAVVGLAAGSLAGASGAFAATHTAKPAAVTQPVQILDTVNLGLSTAQAKGVQHWLAQNYQYTDTIDGQLGTHSWQAMQRFLKAHHGYTGNIDGIVGGGTVSALQRFLRDNGWGYTGKIDGIAGSGTQAAFATFANWCVSVYGS</sequence>
<dbReference type="InterPro" id="IPR036365">
    <property type="entry name" value="PGBD-like_sf"/>
</dbReference>
<dbReference type="SUPFAM" id="SSF47090">
    <property type="entry name" value="PGBD-like"/>
    <property type="match status" value="1"/>
</dbReference>
<proteinExistence type="predicted"/>
<evidence type="ECO:0000313" key="3">
    <source>
        <dbReference type="EMBL" id="MDV7215443.1"/>
    </source>
</evidence>
<name>A0ABU4F4C3_9ACTN</name>
<dbReference type="Pfam" id="PF01471">
    <property type="entry name" value="PG_binding_1"/>
    <property type="match status" value="1"/>
</dbReference>
<reference evidence="3 4" key="1">
    <citation type="submission" date="2023-10" db="EMBL/GenBank/DDBJ databases">
        <title>Characterization of rhizosphere-enriched actinobacteria from wheat plants lab-grown on chernevaya soil.</title>
        <authorList>
            <person name="Tikhonova E.N."/>
            <person name="Konopkin A."/>
            <person name="Kravchenko I.K."/>
        </authorList>
    </citation>
    <scope>NUCLEOTIDE SEQUENCE [LARGE SCALE GENOMIC DNA]</scope>
    <source>
        <strain evidence="3 4">RR29</strain>
    </source>
</reference>
<feature type="chain" id="PRO_5046551063" evidence="1">
    <location>
        <begin position="33"/>
        <end position="156"/>
    </location>
</feature>
<evidence type="ECO:0000256" key="1">
    <source>
        <dbReference type="SAM" id="SignalP"/>
    </source>
</evidence>